<protein>
    <submittedName>
        <fullName evidence="1">(raccoon dog) hypothetical protein</fullName>
    </submittedName>
</protein>
<dbReference type="Proteomes" id="UP000645828">
    <property type="component" value="Unassembled WGS sequence"/>
</dbReference>
<keyword evidence="2" id="KW-1185">Reference proteome</keyword>
<organism evidence="1 2">
    <name type="scientific">Nyctereutes procyonoides</name>
    <name type="common">Raccoon dog</name>
    <name type="synonym">Canis procyonoides</name>
    <dbReference type="NCBI Taxonomy" id="34880"/>
    <lineage>
        <taxon>Eukaryota</taxon>
        <taxon>Metazoa</taxon>
        <taxon>Chordata</taxon>
        <taxon>Craniata</taxon>
        <taxon>Vertebrata</taxon>
        <taxon>Euteleostomi</taxon>
        <taxon>Mammalia</taxon>
        <taxon>Eutheria</taxon>
        <taxon>Laurasiatheria</taxon>
        <taxon>Carnivora</taxon>
        <taxon>Caniformia</taxon>
        <taxon>Canidae</taxon>
        <taxon>Nyctereutes</taxon>
    </lineage>
</organism>
<accession>A0A811Y6C0</accession>
<sequence length="77" mass="8646">MIMGRKIWFSILEKTQPLKEGINLMLSRDLKEPPQEGHFLAKSLYDPLKFIEQGHLGGSVVERLSVFGSGHDPQVLG</sequence>
<dbReference type="AlphaFoldDB" id="A0A811Y6C0"/>
<name>A0A811Y6C0_NYCPR</name>
<comment type="caution">
    <text evidence="1">The sequence shown here is derived from an EMBL/GenBank/DDBJ whole genome shotgun (WGS) entry which is preliminary data.</text>
</comment>
<dbReference type="EMBL" id="CAJHUB010000660">
    <property type="protein sequence ID" value="CAD7671086.1"/>
    <property type="molecule type" value="Genomic_DNA"/>
</dbReference>
<dbReference type="InterPro" id="IPR024072">
    <property type="entry name" value="DHFR-like_dom_sf"/>
</dbReference>
<gene>
    <name evidence="1" type="ORF">NYPRO_LOCUS3881</name>
</gene>
<evidence type="ECO:0000313" key="1">
    <source>
        <dbReference type="EMBL" id="CAD7671086.1"/>
    </source>
</evidence>
<evidence type="ECO:0000313" key="2">
    <source>
        <dbReference type="Proteomes" id="UP000645828"/>
    </source>
</evidence>
<dbReference type="Gene3D" id="3.40.430.10">
    <property type="entry name" value="Dihydrofolate Reductase, subunit A"/>
    <property type="match status" value="1"/>
</dbReference>
<proteinExistence type="predicted"/>
<dbReference type="SUPFAM" id="SSF53597">
    <property type="entry name" value="Dihydrofolate reductase-like"/>
    <property type="match status" value="1"/>
</dbReference>
<reference evidence="1" key="1">
    <citation type="submission" date="2020-12" db="EMBL/GenBank/DDBJ databases">
        <authorList>
            <consortium name="Molecular Ecology Group"/>
        </authorList>
    </citation>
    <scope>NUCLEOTIDE SEQUENCE</scope>
    <source>
        <strain evidence="1">TBG_1078</strain>
    </source>
</reference>